<organism evidence="1 2">
    <name type="scientific">Stratiformator vulcanicus</name>
    <dbReference type="NCBI Taxonomy" id="2527980"/>
    <lineage>
        <taxon>Bacteria</taxon>
        <taxon>Pseudomonadati</taxon>
        <taxon>Planctomycetota</taxon>
        <taxon>Planctomycetia</taxon>
        <taxon>Planctomycetales</taxon>
        <taxon>Planctomycetaceae</taxon>
        <taxon>Stratiformator</taxon>
    </lineage>
</organism>
<dbReference type="EMBL" id="CP036268">
    <property type="protein sequence ID" value="QDT37837.1"/>
    <property type="molecule type" value="Genomic_DNA"/>
</dbReference>
<keyword evidence="2" id="KW-1185">Reference proteome</keyword>
<reference evidence="1 2" key="1">
    <citation type="submission" date="2019-02" db="EMBL/GenBank/DDBJ databases">
        <title>Deep-cultivation of Planctomycetes and their phenomic and genomic characterization uncovers novel biology.</title>
        <authorList>
            <person name="Wiegand S."/>
            <person name="Jogler M."/>
            <person name="Boedeker C."/>
            <person name="Pinto D."/>
            <person name="Vollmers J."/>
            <person name="Rivas-Marin E."/>
            <person name="Kohn T."/>
            <person name="Peeters S.H."/>
            <person name="Heuer A."/>
            <person name="Rast P."/>
            <person name="Oberbeckmann S."/>
            <person name="Bunk B."/>
            <person name="Jeske O."/>
            <person name="Meyerdierks A."/>
            <person name="Storesund J.E."/>
            <person name="Kallscheuer N."/>
            <person name="Luecker S."/>
            <person name="Lage O.M."/>
            <person name="Pohl T."/>
            <person name="Merkel B.J."/>
            <person name="Hornburger P."/>
            <person name="Mueller R.-W."/>
            <person name="Bruemmer F."/>
            <person name="Labrenz M."/>
            <person name="Spormann A.M."/>
            <person name="Op den Camp H."/>
            <person name="Overmann J."/>
            <person name="Amann R."/>
            <person name="Jetten M.S.M."/>
            <person name="Mascher T."/>
            <person name="Medema M.H."/>
            <person name="Devos D.P."/>
            <person name="Kaster A.-K."/>
            <person name="Ovreas L."/>
            <person name="Rohde M."/>
            <person name="Galperin M.Y."/>
            <person name="Jogler C."/>
        </authorList>
    </citation>
    <scope>NUCLEOTIDE SEQUENCE [LARGE SCALE GENOMIC DNA]</scope>
    <source>
        <strain evidence="1 2">Pan189</strain>
    </source>
</reference>
<protein>
    <submittedName>
        <fullName evidence="1">Uncharacterized protein</fullName>
    </submittedName>
</protein>
<evidence type="ECO:0000313" key="1">
    <source>
        <dbReference type="EMBL" id="QDT37837.1"/>
    </source>
</evidence>
<gene>
    <name evidence="1" type="ORF">Pan189_22190</name>
</gene>
<proteinExistence type="predicted"/>
<name>A0A517R1S3_9PLAN</name>
<sequence length="52" mass="6055">MRVGLSHKVPGLTTTGMTVPWIEREVKGYGRQIFLRFLRLYLWQATVPKIPI</sequence>
<dbReference type="KEGG" id="svp:Pan189_22190"/>
<dbReference type="Proteomes" id="UP000317318">
    <property type="component" value="Chromosome"/>
</dbReference>
<dbReference type="AlphaFoldDB" id="A0A517R1S3"/>
<accession>A0A517R1S3</accession>
<evidence type="ECO:0000313" key="2">
    <source>
        <dbReference type="Proteomes" id="UP000317318"/>
    </source>
</evidence>